<dbReference type="EMBL" id="KV722332">
    <property type="protein sequence ID" value="OCH96182.1"/>
    <property type="molecule type" value="Genomic_DNA"/>
</dbReference>
<dbReference type="PROSITE" id="PS50850">
    <property type="entry name" value="MFS"/>
    <property type="match status" value="1"/>
</dbReference>
<comment type="catalytic activity">
    <reaction evidence="2">
        <text>L-lysyl-L-alanine(out) = L-lysyl-L-alanine(in)</text>
        <dbReference type="Rhea" id="RHEA:79399"/>
        <dbReference type="ChEBI" id="CHEBI:229954"/>
    </reaction>
</comment>
<dbReference type="PANTHER" id="PTHR23512">
    <property type="entry name" value="MAJOR FACILITATOR SUPERFAMILY DOMAIN-CONTAINING PROTEIN 1"/>
    <property type="match status" value="1"/>
</dbReference>
<dbReference type="GO" id="GO:0022857">
    <property type="term" value="F:transmembrane transporter activity"/>
    <property type="evidence" value="ECO:0007669"/>
    <property type="project" value="InterPro"/>
</dbReference>
<dbReference type="Proteomes" id="UP000250043">
    <property type="component" value="Unassembled WGS sequence"/>
</dbReference>
<comment type="catalytic activity">
    <reaction evidence="5">
        <text>L-alpha-aminoacyl-L-histidine(out) = L-alpha-aminoacyl-L-histidine(in)</text>
        <dbReference type="Rhea" id="RHEA:79375"/>
        <dbReference type="ChEBI" id="CHEBI:229967"/>
    </reaction>
</comment>
<sequence>MSHYGASARASTSSLDDARRIPGGEEDDGSLVMEEDVEPLRLRPEDGRPSPMRAYMIRALALLCACSLSVGSHYASYILGPLKSRLSREMGTDNTEFSLLISAFSLNSTWTPLVGGVLASRLGTTFTSILATGVIFLGQALLLVGNLTESVRLMTFGMFIFGLGVSPLAVVQESIIVRFFKSHGLGVSLALGLVAGKGASFVSARTSYPLSQRFGPHAPFYASTFLTALSFVVNLIYVAASKWLVAGSGAELEASELEAEADNRDRLLTLSESEALKEVAKKRMVYLRDITKLGDVFWAYIGLNVLCGAVWAPFTHLVANIIQRRYDLTEMDASTKASYVLAGSVFLYPVIGYVVDRVKKQGFVLQLLMMSGCLTLICYLWLALPPDWTKTPIPAIASFATGHGFAPLLLVVIVPQIVPHKYISTTLGAHKALEQTGSTIFQTLAGVALDIKSKKPAAETALPAGDARDVQYLLNAFVILNVLQLAGIVALARLDRKQRAATSRRMSALMQPALEDIDEERVPQDASNDSKEPVDDENEWPEDLTQSLRSRRASVIGRSPLPSTSSPEQSIPLLRAYSEAPSRRSSRYLVSARPADPSEIPVRVVRTKAELRRGEIFATLSGILIFFAWVLFIVTALLRLRPKEGRGVDVTLHLT</sequence>
<evidence type="ECO:0000256" key="14">
    <source>
        <dbReference type="ARBA" id="ARBA00044924"/>
    </source>
</evidence>
<evidence type="ECO:0000313" key="22">
    <source>
        <dbReference type="EMBL" id="OCH96182.1"/>
    </source>
</evidence>
<feature type="transmembrane region" description="Helical" evidence="20">
    <location>
        <begin position="126"/>
        <end position="147"/>
    </location>
</feature>
<dbReference type="InterPro" id="IPR036259">
    <property type="entry name" value="MFS_trans_sf"/>
</dbReference>
<reference evidence="22 23" key="1">
    <citation type="submission" date="2016-07" db="EMBL/GenBank/DDBJ databases">
        <title>Draft genome of the white-rot fungus Obba rivulosa 3A-2.</title>
        <authorList>
            <consortium name="DOE Joint Genome Institute"/>
            <person name="Miettinen O."/>
            <person name="Riley R."/>
            <person name="Acob R."/>
            <person name="Barry K."/>
            <person name="Cullen D."/>
            <person name="De Vries R."/>
            <person name="Hainaut M."/>
            <person name="Hatakka A."/>
            <person name="Henrissat B."/>
            <person name="Hilden K."/>
            <person name="Kuo R."/>
            <person name="Labutti K."/>
            <person name="Lipzen A."/>
            <person name="Makela M.R."/>
            <person name="Sandor L."/>
            <person name="Spatafora J.W."/>
            <person name="Grigoriev I.V."/>
            <person name="Hibbett D.S."/>
        </authorList>
    </citation>
    <scope>NUCLEOTIDE SEQUENCE [LARGE SCALE GENOMIC DNA]</scope>
    <source>
        <strain evidence="22 23">3A-2</strain>
    </source>
</reference>
<gene>
    <name evidence="22" type="ORF">OBBRIDRAFT_766310</name>
</gene>
<evidence type="ECO:0000256" key="15">
    <source>
        <dbReference type="ARBA" id="ARBA00044985"/>
    </source>
</evidence>
<dbReference type="PANTHER" id="PTHR23512:SF12">
    <property type="entry name" value="TRANSPORTER, PUTATIVE (AFU_ORTHOLOGUE AFUA_4G00260)-RELATED"/>
    <property type="match status" value="1"/>
</dbReference>
<evidence type="ECO:0000256" key="12">
    <source>
        <dbReference type="ARBA" id="ARBA00044912"/>
    </source>
</evidence>
<keyword evidence="20" id="KW-1133">Transmembrane helix</keyword>
<dbReference type="AlphaFoldDB" id="A0A8E2J6T8"/>
<comment type="catalytic activity">
    <reaction evidence="10">
        <text>L-lysyl-L-lysine(out) = L-lysyl-L-lysine(in)</text>
        <dbReference type="Rhea" id="RHEA:79403"/>
        <dbReference type="ChEBI" id="CHEBI:229956"/>
    </reaction>
</comment>
<comment type="subunit">
    <text evidence="18">Homodimer. Interacts with lysosomal protein GLMP (via lumenal domain); the interaction starts while both proteins are still in the endoplasmic reticulum and is required for stabilization of MFSD1 in lysosomes but has no direct effect on its targeting to lysosomes or transporter activity.</text>
</comment>
<dbReference type="Pfam" id="PF07690">
    <property type="entry name" value="MFS_1"/>
    <property type="match status" value="1"/>
</dbReference>
<comment type="catalytic activity">
    <reaction evidence="13">
        <text>L-alanyl-L-lysine(out) = L-alanyl-L-lysine(in)</text>
        <dbReference type="Rhea" id="RHEA:79415"/>
        <dbReference type="ChEBI" id="CHEBI:192470"/>
    </reaction>
</comment>
<feature type="transmembrane region" description="Helical" evidence="20">
    <location>
        <begin position="153"/>
        <end position="171"/>
    </location>
</feature>
<evidence type="ECO:0000256" key="3">
    <source>
        <dbReference type="ARBA" id="ARBA00044878"/>
    </source>
</evidence>
<evidence type="ECO:0000256" key="16">
    <source>
        <dbReference type="ARBA" id="ARBA00045018"/>
    </source>
</evidence>
<dbReference type="SUPFAM" id="SSF103473">
    <property type="entry name" value="MFS general substrate transporter"/>
    <property type="match status" value="1"/>
</dbReference>
<protein>
    <recommendedName>
        <fullName evidence="15">Lysosomal dipeptide transporter MFSD1</fullName>
    </recommendedName>
    <alternativeName>
        <fullName evidence="16">Major facilitator superfamily domain-containing protein 1</fullName>
    </alternativeName>
</protein>
<feature type="compositionally biased region" description="Acidic residues" evidence="19">
    <location>
        <begin position="24"/>
        <end position="37"/>
    </location>
</feature>
<dbReference type="InterPro" id="IPR052187">
    <property type="entry name" value="MFSD1"/>
</dbReference>
<comment type="function">
    <text evidence="17">Lysosomal dipeptide uniporter that selectively exports lysine, arginine or histidine-containing dipeptides with a net positive charge from the lysosome lumen into the cytosol. Could play a role in a specific type of protein O-glycosylation indirectly regulating macrophages migration and tissue invasion. Also essential for liver homeostasis.</text>
</comment>
<dbReference type="Gene3D" id="1.20.1250.20">
    <property type="entry name" value="MFS general substrate transporter like domains"/>
    <property type="match status" value="1"/>
</dbReference>
<evidence type="ECO:0000256" key="2">
    <source>
        <dbReference type="ARBA" id="ARBA00044876"/>
    </source>
</evidence>
<evidence type="ECO:0000256" key="11">
    <source>
        <dbReference type="ARBA" id="ARBA00044903"/>
    </source>
</evidence>
<evidence type="ECO:0000256" key="9">
    <source>
        <dbReference type="ARBA" id="ARBA00044899"/>
    </source>
</evidence>
<comment type="catalytic activity">
    <reaction evidence="7">
        <text>L-alpha-aminoacyl-L-lysine(out) = L-alpha-aminoacyl-L-lysine(in)</text>
        <dbReference type="Rhea" id="RHEA:79383"/>
        <dbReference type="ChEBI" id="CHEBI:229966"/>
    </reaction>
</comment>
<comment type="catalytic activity">
    <reaction evidence="12">
        <text>L-histidyl-L-alpha-amino acid(out) = L-histidyl-L-alpha-amino acid(in)</text>
        <dbReference type="Rhea" id="RHEA:79379"/>
        <dbReference type="ChEBI" id="CHEBI:229964"/>
    </reaction>
</comment>
<evidence type="ECO:0000256" key="8">
    <source>
        <dbReference type="ARBA" id="ARBA00044898"/>
    </source>
</evidence>
<comment type="catalytic activity">
    <reaction evidence="3">
        <text>L-histidyl-glycine(out) = L-histidyl-glycine(in)</text>
        <dbReference type="Rhea" id="RHEA:79395"/>
        <dbReference type="ChEBI" id="CHEBI:229957"/>
    </reaction>
</comment>
<evidence type="ECO:0000256" key="10">
    <source>
        <dbReference type="ARBA" id="ARBA00044900"/>
    </source>
</evidence>
<evidence type="ECO:0000256" key="5">
    <source>
        <dbReference type="ARBA" id="ARBA00044884"/>
    </source>
</evidence>
<proteinExistence type="predicted"/>
<comment type="catalytic activity">
    <reaction evidence="9">
        <text>L-arginyl-L-alpha-amino acid(out) = L-arginyl-L-alpha-amino acid(in)</text>
        <dbReference type="Rhea" id="RHEA:79371"/>
        <dbReference type="ChEBI" id="CHEBI:84315"/>
    </reaction>
</comment>
<feature type="transmembrane region" description="Helical" evidence="20">
    <location>
        <begin position="616"/>
        <end position="638"/>
    </location>
</feature>
<keyword evidence="23" id="KW-1185">Reference proteome</keyword>
<evidence type="ECO:0000256" key="18">
    <source>
        <dbReference type="ARBA" id="ARBA00046376"/>
    </source>
</evidence>
<evidence type="ECO:0000256" key="4">
    <source>
        <dbReference type="ARBA" id="ARBA00044881"/>
    </source>
</evidence>
<feature type="transmembrane region" description="Helical" evidence="20">
    <location>
        <begin position="97"/>
        <end position="119"/>
    </location>
</feature>
<evidence type="ECO:0000256" key="17">
    <source>
        <dbReference type="ARBA" id="ARBA00045709"/>
    </source>
</evidence>
<feature type="transmembrane region" description="Helical" evidence="20">
    <location>
        <begin position="183"/>
        <end position="200"/>
    </location>
</feature>
<evidence type="ECO:0000256" key="7">
    <source>
        <dbReference type="ARBA" id="ARBA00044893"/>
    </source>
</evidence>
<evidence type="ECO:0000256" key="13">
    <source>
        <dbReference type="ARBA" id="ARBA00044919"/>
    </source>
</evidence>
<feature type="transmembrane region" description="Helical" evidence="20">
    <location>
        <begin position="55"/>
        <end position="77"/>
    </location>
</feature>
<name>A0A8E2J6T8_9APHY</name>
<dbReference type="InterPro" id="IPR011701">
    <property type="entry name" value="MFS"/>
</dbReference>
<comment type="catalytic activity">
    <reaction evidence="8">
        <text>L-aspartyl-L-lysine(out) = L-aspartyl-L-lysine(in)</text>
        <dbReference type="Rhea" id="RHEA:79411"/>
        <dbReference type="ChEBI" id="CHEBI:229953"/>
    </reaction>
</comment>
<keyword evidence="20" id="KW-0472">Membrane</keyword>
<accession>A0A8E2J6T8</accession>
<feature type="region of interest" description="Disordered" evidence="19">
    <location>
        <begin position="502"/>
        <end position="546"/>
    </location>
</feature>
<evidence type="ECO:0000256" key="19">
    <source>
        <dbReference type="SAM" id="MobiDB-lite"/>
    </source>
</evidence>
<feature type="transmembrane region" description="Helical" evidence="20">
    <location>
        <begin position="337"/>
        <end position="355"/>
    </location>
</feature>
<evidence type="ECO:0000256" key="20">
    <source>
        <dbReference type="SAM" id="Phobius"/>
    </source>
</evidence>
<feature type="domain" description="Major facilitator superfamily (MFS) profile" evidence="21">
    <location>
        <begin position="61"/>
        <end position="499"/>
    </location>
</feature>
<feature type="region of interest" description="Disordered" evidence="19">
    <location>
        <begin position="1"/>
        <end position="37"/>
    </location>
</feature>
<evidence type="ECO:0000259" key="21">
    <source>
        <dbReference type="PROSITE" id="PS50850"/>
    </source>
</evidence>
<evidence type="ECO:0000256" key="6">
    <source>
        <dbReference type="ARBA" id="ARBA00044891"/>
    </source>
</evidence>
<evidence type="ECO:0000313" key="23">
    <source>
        <dbReference type="Proteomes" id="UP000250043"/>
    </source>
</evidence>
<organism evidence="22 23">
    <name type="scientific">Obba rivulosa</name>
    <dbReference type="NCBI Taxonomy" id="1052685"/>
    <lineage>
        <taxon>Eukaryota</taxon>
        <taxon>Fungi</taxon>
        <taxon>Dikarya</taxon>
        <taxon>Basidiomycota</taxon>
        <taxon>Agaricomycotina</taxon>
        <taxon>Agaricomycetes</taxon>
        <taxon>Polyporales</taxon>
        <taxon>Gelatoporiaceae</taxon>
        <taxon>Obba</taxon>
    </lineage>
</organism>
<feature type="transmembrane region" description="Helical" evidence="20">
    <location>
        <begin position="297"/>
        <end position="317"/>
    </location>
</feature>
<dbReference type="OrthoDB" id="10255148at2759"/>
<comment type="catalytic activity">
    <reaction evidence="4">
        <text>L-alpha-aminoacyl-L-arginine(out) = L-alpha-aminoacyl-L-arginine(in)</text>
        <dbReference type="Rhea" id="RHEA:79367"/>
        <dbReference type="ChEBI" id="CHEBI:229968"/>
    </reaction>
</comment>
<feature type="transmembrane region" description="Helical" evidence="20">
    <location>
        <begin position="472"/>
        <end position="494"/>
    </location>
</feature>
<comment type="catalytic activity">
    <reaction evidence="11">
        <text>L-arginyl-glycine(out) = L-arginyl-glycine(in)</text>
        <dbReference type="Rhea" id="RHEA:79391"/>
        <dbReference type="ChEBI" id="CHEBI:229955"/>
    </reaction>
</comment>
<keyword evidence="20" id="KW-0812">Transmembrane</keyword>
<dbReference type="InterPro" id="IPR020846">
    <property type="entry name" value="MFS_dom"/>
</dbReference>
<comment type="catalytic activity">
    <reaction evidence="14">
        <text>L-lysyl-glycine(out) = L-lysyl-glycine(in)</text>
        <dbReference type="Rhea" id="RHEA:79407"/>
        <dbReference type="ChEBI" id="CHEBI:191202"/>
    </reaction>
</comment>
<feature type="transmembrane region" description="Helical" evidence="20">
    <location>
        <begin position="362"/>
        <end position="382"/>
    </location>
</feature>
<dbReference type="GO" id="GO:0016020">
    <property type="term" value="C:membrane"/>
    <property type="evidence" value="ECO:0007669"/>
    <property type="project" value="UniProtKB-SubCell"/>
</dbReference>
<feature type="compositionally biased region" description="Basic and acidic residues" evidence="19">
    <location>
        <begin position="520"/>
        <end position="533"/>
    </location>
</feature>
<comment type="catalytic activity">
    <reaction evidence="6">
        <text>L-lysyl-L-alpha-amino acid(out) = L-lysyl-L-alpha-amino acid(in)</text>
        <dbReference type="Rhea" id="RHEA:79387"/>
        <dbReference type="ChEBI" id="CHEBI:229965"/>
    </reaction>
</comment>
<comment type="subcellular location">
    <subcellularLocation>
        <location evidence="1">Membrane</location>
        <topology evidence="1">Multi-pass membrane protein</topology>
    </subcellularLocation>
</comment>
<feature type="transmembrane region" description="Helical" evidence="20">
    <location>
        <begin position="220"/>
        <end position="240"/>
    </location>
</feature>
<evidence type="ECO:0000256" key="1">
    <source>
        <dbReference type="ARBA" id="ARBA00004141"/>
    </source>
</evidence>